<dbReference type="PANTHER" id="PTHR19211:SF100">
    <property type="entry name" value="RIBOSOME PROTECTION PROTEIN VMLR"/>
    <property type="match status" value="1"/>
</dbReference>
<dbReference type="InterPro" id="IPR003439">
    <property type="entry name" value="ABC_transporter-like_ATP-bd"/>
</dbReference>
<evidence type="ECO:0000259" key="6">
    <source>
        <dbReference type="PROSITE" id="PS50893"/>
    </source>
</evidence>
<evidence type="ECO:0000256" key="3">
    <source>
        <dbReference type="ARBA" id="ARBA00022840"/>
    </source>
</evidence>
<evidence type="ECO:0000256" key="4">
    <source>
        <dbReference type="SAM" id="Coils"/>
    </source>
</evidence>
<evidence type="ECO:0000256" key="2">
    <source>
        <dbReference type="ARBA" id="ARBA00022741"/>
    </source>
</evidence>
<dbReference type="InterPro" id="IPR050611">
    <property type="entry name" value="ABCF"/>
</dbReference>
<accession>A0A1X7LT16</accession>
<evidence type="ECO:0000256" key="1">
    <source>
        <dbReference type="ARBA" id="ARBA00022737"/>
    </source>
</evidence>
<feature type="domain" description="ABC transporter" evidence="6">
    <location>
        <begin position="285"/>
        <end position="534"/>
    </location>
</feature>
<dbReference type="SMART" id="SM00382">
    <property type="entry name" value="AAA"/>
    <property type="match status" value="2"/>
</dbReference>
<keyword evidence="2" id="KW-0547">Nucleotide-binding</keyword>
<keyword evidence="3 7" id="KW-0067">ATP-binding</keyword>
<dbReference type="InterPro" id="IPR027417">
    <property type="entry name" value="P-loop_NTPase"/>
</dbReference>
<evidence type="ECO:0000256" key="5">
    <source>
        <dbReference type="SAM" id="MobiDB-lite"/>
    </source>
</evidence>
<dbReference type="STRING" id="1852522.SAMN06295960_4271"/>
<keyword evidence="8" id="KW-1185">Reference proteome</keyword>
<gene>
    <name evidence="7" type="ORF">SAMN06295960_4271</name>
</gene>
<dbReference type="Pfam" id="PF00005">
    <property type="entry name" value="ABC_tran"/>
    <property type="match status" value="2"/>
</dbReference>
<reference evidence="7 8" key="1">
    <citation type="submission" date="2017-04" db="EMBL/GenBank/DDBJ databases">
        <authorList>
            <person name="Afonso C.L."/>
            <person name="Miller P.J."/>
            <person name="Scott M.A."/>
            <person name="Spackman E."/>
            <person name="Goraichik I."/>
            <person name="Dimitrov K.M."/>
            <person name="Suarez D.L."/>
            <person name="Swayne D.E."/>
        </authorList>
    </citation>
    <scope>NUCLEOTIDE SEQUENCE [LARGE SCALE GENOMIC DNA]</scope>
    <source>
        <strain evidence="7 8">11</strain>
    </source>
</reference>
<dbReference type="SUPFAM" id="SSF52540">
    <property type="entry name" value="P-loop containing nucleoside triphosphate hydrolases"/>
    <property type="match status" value="2"/>
</dbReference>
<dbReference type="EMBL" id="FXAZ01000007">
    <property type="protein sequence ID" value="SMG56810.1"/>
    <property type="molecule type" value="Genomic_DNA"/>
</dbReference>
<dbReference type="PROSITE" id="PS50893">
    <property type="entry name" value="ABC_TRANSPORTER_2"/>
    <property type="match status" value="2"/>
</dbReference>
<dbReference type="AlphaFoldDB" id="A0A1X7LT16"/>
<keyword evidence="1" id="KW-0677">Repeat</keyword>
<sequence>MKILMEMKHISIAYGERVILEHLEVWRMYAGECIGIVGINGAGKTSLLRTLAGEMLPEQGTVEWHGSRSYMTQWDDRSVSSPAGSDHLSGGEWTKAKLASIIDEKADIWLLDEPTSHLDVGAIEQLEEQIIRHKGLTIIISHDRMTLNRVCTKIWEIENQKLISYRASRPGAYEAYRSEKARQHTEQVRAYEQVEEERRRLQQMLVDKREHAKEVGKAPKATRMTSKEIRSAKPFFSRKQGKVDKVAKSIESRIAKLPALARPYERPELHFDLNNHEPIFSKIIIEADALSLQVEDGPRLMPDFTMRIRPGMRLAITGDNGAGKTTLIRLLKQGYEMVRAAGSTRCQAADAAQTGIAASGVLQYAPKARIGYFDQNLLSLDGAKSALRNVTATSRYPEHVIRTAFARLDLEGDRALLPVSQLSGGERVKVQLVKQFMSECNLLILDEPTNYLDMEACAQLEQLLKHYPGTLIFVSHDRAFCSAVATHRLHINGEAPKLTVWEHDAAAGCKQGKNSSTGERTADDEGSKENEGLTEEERLRFQLDWSQLLSEMSLSKKEEEQQALEVKFKALLAYKQAHRL</sequence>
<dbReference type="GO" id="GO:0016887">
    <property type="term" value="F:ATP hydrolysis activity"/>
    <property type="evidence" value="ECO:0007669"/>
    <property type="project" value="InterPro"/>
</dbReference>
<feature type="coiled-coil region" evidence="4">
    <location>
        <begin position="184"/>
        <end position="214"/>
    </location>
</feature>
<organism evidence="7 8">
    <name type="scientific">Paenibacillus aquistagni</name>
    <dbReference type="NCBI Taxonomy" id="1852522"/>
    <lineage>
        <taxon>Bacteria</taxon>
        <taxon>Bacillati</taxon>
        <taxon>Bacillota</taxon>
        <taxon>Bacilli</taxon>
        <taxon>Bacillales</taxon>
        <taxon>Paenibacillaceae</taxon>
        <taxon>Paenibacillus</taxon>
    </lineage>
</organism>
<dbReference type="Proteomes" id="UP000193834">
    <property type="component" value="Unassembled WGS sequence"/>
</dbReference>
<dbReference type="OrthoDB" id="9762369at2"/>
<dbReference type="CDD" id="cd03221">
    <property type="entry name" value="ABCF_EF-3"/>
    <property type="match status" value="2"/>
</dbReference>
<dbReference type="InterPro" id="IPR017871">
    <property type="entry name" value="ABC_transporter-like_CS"/>
</dbReference>
<dbReference type="Gene3D" id="3.40.50.300">
    <property type="entry name" value="P-loop containing nucleotide triphosphate hydrolases"/>
    <property type="match status" value="3"/>
</dbReference>
<dbReference type="GO" id="GO:0005524">
    <property type="term" value="F:ATP binding"/>
    <property type="evidence" value="ECO:0007669"/>
    <property type="project" value="UniProtKB-KW"/>
</dbReference>
<feature type="compositionally biased region" description="Basic and acidic residues" evidence="5">
    <location>
        <begin position="520"/>
        <end position="534"/>
    </location>
</feature>
<dbReference type="RefSeq" id="WP_085497798.1">
    <property type="nucleotide sequence ID" value="NZ_FXAZ01000007.1"/>
</dbReference>
<name>A0A1X7LT16_9BACL</name>
<evidence type="ECO:0000313" key="8">
    <source>
        <dbReference type="Proteomes" id="UP000193834"/>
    </source>
</evidence>
<feature type="domain" description="ABC transporter" evidence="6">
    <location>
        <begin position="5"/>
        <end position="184"/>
    </location>
</feature>
<proteinExistence type="predicted"/>
<keyword evidence="4" id="KW-0175">Coiled coil</keyword>
<evidence type="ECO:0000313" key="7">
    <source>
        <dbReference type="EMBL" id="SMG56810.1"/>
    </source>
</evidence>
<protein>
    <submittedName>
        <fullName evidence="7">Macrolide transport system ATP-binding/permease protein</fullName>
    </submittedName>
</protein>
<feature type="region of interest" description="Disordered" evidence="5">
    <location>
        <begin position="509"/>
        <end position="534"/>
    </location>
</feature>
<dbReference type="PROSITE" id="PS00211">
    <property type="entry name" value="ABC_TRANSPORTER_1"/>
    <property type="match status" value="2"/>
</dbReference>
<dbReference type="InterPro" id="IPR003593">
    <property type="entry name" value="AAA+_ATPase"/>
</dbReference>
<dbReference type="PANTHER" id="PTHR19211">
    <property type="entry name" value="ATP-BINDING TRANSPORT PROTEIN-RELATED"/>
    <property type="match status" value="1"/>
</dbReference>